<dbReference type="EMBL" id="JARJCW010000008">
    <property type="protein sequence ID" value="KAJ7221602.1"/>
    <property type="molecule type" value="Genomic_DNA"/>
</dbReference>
<dbReference type="AlphaFoldDB" id="A0AAD6VVI0"/>
<feature type="region of interest" description="Disordered" evidence="1">
    <location>
        <begin position="108"/>
        <end position="221"/>
    </location>
</feature>
<feature type="region of interest" description="Disordered" evidence="1">
    <location>
        <begin position="234"/>
        <end position="258"/>
    </location>
</feature>
<proteinExistence type="predicted"/>
<protein>
    <submittedName>
        <fullName evidence="2">Uncharacterized protein</fullName>
    </submittedName>
</protein>
<feature type="compositionally biased region" description="Basic residues" evidence="1">
    <location>
        <begin position="236"/>
        <end position="246"/>
    </location>
</feature>
<evidence type="ECO:0000256" key="1">
    <source>
        <dbReference type="SAM" id="MobiDB-lite"/>
    </source>
</evidence>
<reference evidence="2" key="1">
    <citation type="submission" date="2023-03" db="EMBL/GenBank/DDBJ databases">
        <title>Massive genome expansion in bonnet fungi (Mycena s.s.) driven by repeated elements and novel gene families across ecological guilds.</title>
        <authorList>
            <consortium name="Lawrence Berkeley National Laboratory"/>
            <person name="Harder C.B."/>
            <person name="Miyauchi S."/>
            <person name="Viragh M."/>
            <person name="Kuo A."/>
            <person name="Thoen E."/>
            <person name="Andreopoulos B."/>
            <person name="Lu D."/>
            <person name="Skrede I."/>
            <person name="Drula E."/>
            <person name="Henrissat B."/>
            <person name="Morin E."/>
            <person name="Kohler A."/>
            <person name="Barry K."/>
            <person name="LaButti K."/>
            <person name="Morin E."/>
            <person name="Salamov A."/>
            <person name="Lipzen A."/>
            <person name="Mereny Z."/>
            <person name="Hegedus B."/>
            <person name="Baldrian P."/>
            <person name="Stursova M."/>
            <person name="Weitz H."/>
            <person name="Taylor A."/>
            <person name="Grigoriev I.V."/>
            <person name="Nagy L.G."/>
            <person name="Martin F."/>
            <person name="Kauserud H."/>
        </authorList>
    </citation>
    <scope>NUCLEOTIDE SEQUENCE</scope>
    <source>
        <strain evidence="2">9144</strain>
    </source>
</reference>
<feature type="non-terminal residue" evidence="2">
    <location>
        <position position="1"/>
    </location>
</feature>
<feature type="region of interest" description="Disordered" evidence="1">
    <location>
        <begin position="279"/>
        <end position="307"/>
    </location>
</feature>
<organism evidence="2 3">
    <name type="scientific">Mycena pura</name>
    <dbReference type="NCBI Taxonomy" id="153505"/>
    <lineage>
        <taxon>Eukaryota</taxon>
        <taxon>Fungi</taxon>
        <taxon>Dikarya</taxon>
        <taxon>Basidiomycota</taxon>
        <taxon>Agaricomycotina</taxon>
        <taxon>Agaricomycetes</taxon>
        <taxon>Agaricomycetidae</taxon>
        <taxon>Agaricales</taxon>
        <taxon>Marasmiineae</taxon>
        <taxon>Mycenaceae</taxon>
        <taxon>Mycena</taxon>
    </lineage>
</organism>
<accession>A0AAD6VVI0</accession>
<evidence type="ECO:0000313" key="3">
    <source>
        <dbReference type="Proteomes" id="UP001219525"/>
    </source>
</evidence>
<gene>
    <name evidence="2" type="ORF">GGX14DRAFT_670423</name>
</gene>
<sequence length="457" mass="50440">VDKYFTCAGSGLRYEDQERVSAESLRTLLLPSGGRSGISDRDRSKAWWGAQALFYGFKYTKTMTIAQVRAQLEDALRDKNKGLRVPQHILDTEYKHNKEFRELNAQVRDKAGMGGKRKYKDSDTVAPKTIKAKSVAPFNAGLDTSEGSPKKKPRVKQTDSNGLEVPRPKQTAKKPSVPTQKQQQKDWVDVGVKAQASEAPSRTKQTGRKTPSATPQEQPMHWLHMDVDVKLDLSKPRTKQTARKTTRPAAADDSNLDEPRAEMIAKRSVPLPVAPLVSSSSIAGHSGRPKQTARRGGAPAFMPPARSTGLRTDNVSGFWIISCPFITEEWGHNDLSINIVGRGSTLEGEFEFGIVRGLLRCDQVELRGPNGAYAAVYWAGKENDGPVLTPSREKSGYIKFTGDRLKGKLNSAPACGASGVDFEGQWVGGADPIVARWDDYNEDAYERANRARWGSRW</sequence>
<keyword evidence="3" id="KW-1185">Reference proteome</keyword>
<feature type="compositionally biased region" description="Polar residues" evidence="1">
    <location>
        <begin position="198"/>
        <end position="217"/>
    </location>
</feature>
<name>A0AAD6VVI0_9AGAR</name>
<evidence type="ECO:0000313" key="2">
    <source>
        <dbReference type="EMBL" id="KAJ7221602.1"/>
    </source>
</evidence>
<dbReference type="Proteomes" id="UP001219525">
    <property type="component" value="Unassembled WGS sequence"/>
</dbReference>
<comment type="caution">
    <text evidence="2">The sequence shown here is derived from an EMBL/GenBank/DDBJ whole genome shotgun (WGS) entry which is preliminary data.</text>
</comment>